<proteinExistence type="predicted"/>
<dbReference type="EMBL" id="GBXM01094868">
    <property type="protein sequence ID" value="JAH13709.1"/>
    <property type="molecule type" value="Transcribed_RNA"/>
</dbReference>
<name>A0A0E9QAA1_ANGAN</name>
<accession>A0A0E9QAA1</accession>
<sequence>MTELWEMIVTTGLSPLGLGLTLCRQVGSLS</sequence>
<organism evidence="1">
    <name type="scientific">Anguilla anguilla</name>
    <name type="common">European freshwater eel</name>
    <name type="synonym">Muraena anguilla</name>
    <dbReference type="NCBI Taxonomy" id="7936"/>
    <lineage>
        <taxon>Eukaryota</taxon>
        <taxon>Metazoa</taxon>
        <taxon>Chordata</taxon>
        <taxon>Craniata</taxon>
        <taxon>Vertebrata</taxon>
        <taxon>Euteleostomi</taxon>
        <taxon>Actinopterygii</taxon>
        <taxon>Neopterygii</taxon>
        <taxon>Teleostei</taxon>
        <taxon>Anguilliformes</taxon>
        <taxon>Anguillidae</taxon>
        <taxon>Anguilla</taxon>
    </lineage>
</organism>
<reference evidence="1" key="1">
    <citation type="submission" date="2014-11" db="EMBL/GenBank/DDBJ databases">
        <authorList>
            <person name="Amaro Gonzalez C."/>
        </authorList>
    </citation>
    <scope>NUCLEOTIDE SEQUENCE</scope>
</reference>
<reference evidence="1" key="2">
    <citation type="journal article" date="2015" name="Fish Shellfish Immunol.">
        <title>Early steps in the European eel (Anguilla anguilla)-Vibrio vulnificus interaction in the gills: Role of the RtxA13 toxin.</title>
        <authorList>
            <person name="Callol A."/>
            <person name="Pajuelo D."/>
            <person name="Ebbesson L."/>
            <person name="Teles M."/>
            <person name="MacKenzie S."/>
            <person name="Amaro C."/>
        </authorList>
    </citation>
    <scope>NUCLEOTIDE SEQUENCE</scope>
</reference>
<protein>
    <submittedName>
        <fullName evidence="1">Uncharacterized protein</fullName>
    </submittedName>
</protein>
<evidence type="ECO:0000313" key="1">
    <source>
        <dbReference type="EMBL" id="JAH13709.1"/>
    </source>
</evidence>
<dbReference type="AlphaFoldDB" id="A0A0E9QAA1"/>